<dbReference type="InterPro" id="IPR006771">
    <property type="entry name" value="CetA-like"/>
</dbReference>
<accession>A0A2I1CU78</accession>
<dbReference type="PANTHER" id="PTHR36195:SF6">
    <property type="entry name" value="SECRETED THAUMATIN-LIKE PROTEIN CALA"/>
    <property type="match status" value="1"/>
</dbReference>
<dbReference type="Pfam" id="PF04681">
    <property type="entry name" value="Bys1"/>
    <property type="match status" value="1"/>
</dbReference>
<dbReference type="VEuPathDB" id="FungiDB:P168DRAFT_321589"/>
<dbReference type="RefSeq" id="XP_024689765.1">
    <property type="nucleotide sequence ID" value="XM_024840485.1"/>
</dbReference>
<dbReference type="Proteomes" id="UP000234254">
    <property type="component" value="Unassembled WGS sequence"/>
</dbReference>
<dbReference type="GeneID" id="36548009"/>
<dbReference type="OrthoDB" id="5144514at2759"/>
<organism evidence="2 3">
    <name type="scientific">Aspergillus campestris (strain IBT 28561)</name>
    <dbReference type="NCBI Taxonomy" id="1392248"/>
    <lineage>
        <taxon>Eukaryota</taxon>
        <taxon>Fungi</taxon>
        <taxon>Dikarya</taxon>
        <taxon>Ascomycota</taxon>
        <taxon>Pezizomycotina</taxon>
        <taxon>Eurotiomycetes</taxon>
        <taxon>Eurotiomycetidae</taxon>
        <taxon>Eurotiales</taxon>
        <taxon>Aspergillaceae</taxon>
        <taxon>Aspergillus</taxon>
        <taxon>Aspergillus subgen. Circumdati</taxon>
    </lineage>
</organism>
<comment type="caution">
    <text evidence="2">The sequence shown here is derived from an EMBL/GenBank/DDBJ whole genome shotgun (WGS) entry which is preliminary data.</text>
</comment>
<protein>
    <submittedName>
        <fullName evidence="2">Uncharacterized protein</fullName>
    </submittedName>
</protein>
<evidence type="ECO:0000256" key="1">
    <source>
        <dbReference type="SAM" id="SignalP"/>
    </source>
</evidence>
<dbReference type="EMBL" id="MSFM01000012">
    <property type="protein sequence ID" value="PKY01171.1"/>
    <property type="molecule type" value="Genomic_DNA"/>
</dbReference>
<evidence type="ECO:0000313" key="3">
    <source>
        <dbReference type="Proteomes" id="UP000234254"/>
    </source>
</evidence>
<feature type="signal peptide" evidence="1">
    <location>
        <begin position="1"/>
        <end position="20"/>
    </location>
</feature>
<name>A0A2I1CU78_ASPC2</name>
<keyword evidence="3" id="KW-1185">Reference proteome</keyword>
<proteinExistence type="predicted"/>
<dbReference type="PANTHER" id="PTHR36195">
    <property type="entry name" value="DOMAIN PROTEIN, PUTATIVE (AFU_ORTHOLOGUE AFUA_5G01990)-RELATED-RELATED"/>
    <property type="match status" value="1"/>
</dbReference>
<sequence length="193" mass="21249">MKFIHDFIIFLLAFLSLALASPLADHNSAVAELIDAEIKTGEVSSIEAAPGAVTIINHLRVPVYLWSVDTKQGPMITLEPMWGAHKESYRFSPNPNGGVSIKIAAGTPDINNVLQFEYTRTNDKIFRDMSTINLRPGSEFVRNTYALIPDDESNCPMVECSSDDCPGVYHKPNDDHATYGCPVGVNMNLMLGY</sequence>
<feature type="chain" id="PRO_5014118276" evidence="1">
    <location>
        <begin position="21"/>
        <end position="193"/>
    </location>
</feature>
<evidence type="ECO:0000313" key="2">
    <source>
        <dbReference type="EMBL" id="PKY01171.1"/>
    </source>
</evidence>
<keyword evidence="1" id="KW-0732">Signal</keyword>
<dbReference type="AlphaFoldDB" id="A0A2I1CU78"/>
<reference evidence="2" key="1">
    <citation type="submission" date="2016-12" db="EMBL/GenBank/DDBJ databases">
        <title>The genomes of Aspergillus section Nigri reveals drivers in fungal speciation.</title>
        <authorList>
            <consortium name="DOE Joint Genome Institute"/>
            <person name="Vesth T.C."/>
            <person name="Nybo J."/>
            <person name="Theobald S."/>
            <person name="Brandl J."/>
            <person name="Frisvad J.C."/>
            <person name="Nielsen K.F."/>
            <person name="Lyhne E.K."/>
            <person name="Kogle M.E."/>
            <person name="Kuo A."/>
            <person name="Riley R."/>
            <person name="Clum A."/>
            <person name="Nolan M."/>
            <person name="Lipzen A."/>
            <person name="Salamov A."/>
            <person name="Henrissat B."/>
            <person name="Wiebenga A."/>
            <person name="De vries R.P."/>
            <person name="Grigoriev I.V."/>
            <person name="Mortensen U.H."/>
            <person name="Andersen M.R."/>
            <person name="Baker S.E."/>
        </authorList>
    </citation>
    <scope>NUCLEOTIDE SEQUENCE</scope>
    <source>
        <strain evidence="2">IBT 28561</strain>
    </source>
</reference>
<gene>
    <name evidence="2" type="ORF">P168DRAFT_321589</name>
</gene>